<accession>A0A640UXU1</accession>
<comment type="caution">
    <text evidence="2">The sequence shown here is derived from an EMBL/GenBank/DDBJ whole genome shotgun (WGS) entry which is preliminary data.</text>
</comment>
<proteinExistence type="predicted"/>
<dbReference type="EMBL" id="BLIR01000001">
    <property type="protein sequence ID" value="GFE40152.1"/>
    <property type="molecule type" value="Genomic_DNA"/>
</dbReference>
<feature type="region of interest" description="Disordered" evidence="1">
    <location>
        <begin position="69"/>
        <end position="99"/>
    </location>
</feature>
<evidence type="ECO:0000313" key="3">
    <source>
        <dbReference type="Proteomes" id="UP000431826"/>
    </source>
</evidence>
<organism evidence="2 3">
    <name type="scientific">Streptomyces tubercidicus</name>
    <dbReference type="NCBI Taxonomy" id="47759"/>
    <lineage>
        <taxon>Bacteria</taxon>
        <taxon>Bacillati</taxon>
        <taxon>Actinomycetota</taxon>
        <taxon>Actinomycetes</taxon>
        <taxon>Kitasatosporales</taxon>
        <taxon>Streptomycetaceae</taxon>
        <taxon>Streptomyces</taxon>
    </lineage>
</organism>
<evidence type="ECO:0000256" key="1">
    <source>
        <dbReference type="SAM" id="MobiDB-lite"/>
    </source>
</evidence>
<protein>
    <submittedName>
        <fullName evidence="2">Uncharacterized protein</fullName>
    </submittedName>
</protein>
<dbReference type="Proteomes" id="UP000431826">
    <property type="component" value="Unassembled WGS sequence"/>
</dbReference>
<keyword evidence="3" id="KW-1185">Reference proteome</keyword>
<sequence>MGFLLWCGQGLIVPYGAAAVVCGCPGARLSDIGRAVALGRTARSEGRSAFPVRDRPAFQSVPARVPVRSPTVPADLPSAVSGMPESGEFGDGRAGGTEG</sequence>
<gene>
    <name evidence="2" type="ORF">Stube_48250</name>
</gene>
<evidence type="ECO:0000313" key="2">
    <source>
        <dbReference type="EMBL" id="GFE40152.1"/>
    </source>
</evidence>
<dbReference type="AlphaFoldDB" id="A0A640UXU1"/>
<name>A0A640UXU1_9ACTN</name>
<reference evidence="2 3" key="1">
    <citation type="submission" date="2019-12" db="EMBL/GenBank/DDBJ databases">
        <title>Whole genome shotgun sequence of Streptomyces tubercidicus NBRC 13090.</title>
        <authorList>
            <person name="Ichikawa N."/>
            <person name="Kimura A."/>
            <person name="Kitahashi Y."/>
            <person name="Komaki H."/>
            <person name="Tamura T."/>
        </authorList>
    </citation>
    <scope>NUCLEOTIDE SEQUENCE [LARGE SCALE GENOMIC DNA]</scope>
    <source>
        <strain evidence="2 3">NBRC 13090</strain>
    </source>
</reference>